<dbReference type="NCBIfam" id="TIGR03696">
    <property type="entry name" value="Rhs_assc_core"/>
    <property type="match status" value="1"/>
</dbReference>
<dbReference type="PANTHER" id="PTHR32305">
    <property type="match status" value="1"/>
</dbReference>
<gene>
    <name evidence="4" type="ORF">F4559_006259</name>
</gene>
<dbReference type="Gene3D" id="2.180.10.10">
    <property type="entry name" value="RHS repeat-associated core"/>
    <property type="match status" value="2"/>
</dbReference>
<dbReference type="InterPro" id="IPR006141">
    <property type="entry name" value="Intein_N"/>
</dbReference>
<comment type="caution">
    <text evidence="4">The sequence shown here is derived from an EMBL/GenBank/DDBJ whole genome shotgun (WGS) entry which is preliminary data.</text>
</comment>
<dbReference type="PROSITE" id="PS50818">
    <property type="entry name" value="INTEIN_C_TER"/>
    <property type="match status" value="1"/>
</dbReference>
<dbReference type="InterPro" id="IPR032724">
    <property type="entry name" value="SCP1.201-like"/>
</dbReference>
<dbReference type="Pfam" id="PF07591">
    <property type="entry name" value="PT-HINT"/>
    <property type="match status" value="1"/>
</dbReference>
<dbReference type="InterPro" id="IPR030934">
    <property type="entry name" value="Intein_C"/>
</dbReference>
<dbReference type="PROSITE" id="PS50817">
    <property type="entry name" value="INTEIN_N_TER"/>
    <property type="match status" value="1"/>
</dbReference>
<dbReference type="RefSeq" id="WP_184674636.1">
    <property type="nucleotide sequence ID" value="NZ_BAABAI010000043.1"/>
</dbReference>
<dbReference type="GO" id="GO:0016539">
    <property type="term" value="P:intein-mediated protein splicing"/>
    <property type="evidence" value="ECO:0007669"/>
    <property type="project" value="InterPro"/>
</dbReference>
<dbReference type="Pfam" id="PF14428">
    <property type="entry name" value="DddA-like"/>
    <property type="match status" value="1"/>
</dbReference>
<dbReference type="Gene3D" id="2.170.16.10">
    <property type="entry name" value="Hedgehog/Intein (Hint) domain"/>
    <property type="match status" value="1"/>
</dbReference>
<dbReference type="InterPro" id="IPR006530">
    <property type="entry name" value="YD"/>
</dbReference>
<dbReference type="CDD" id="cd00081">
    <property type="entry name" value="Hint"/>
    <property type="match status" value="1"/>
</dbReference>
<evidence type="ECO:0000256" key="2">
    <source>
        <dbReference type="SAM" id="MobiDB-lite"/>
    </source>
</evidence>
<dbReference type="EMBL" id="JACHJS010000001">
    <property type="protein sequence ID" value="MBB4968900.1"/>
    <property type="molecule type" value="Genomic_DNA"/>
</dbReference>
<dbReference type="Pfam" id="PF05593">
    <property type="entry name" value="RHS_repeat"/>
    <property type="match status" value="1"/>
</dbReference>
<dbReference type="InterPro" id="IPR003587">
    <property type="entry name" value="Hint_dom_N"/>
</dbReference>
<accession>A0A7W7WYY0</accession>
<dbReference type="InterPro" id="IPR022385">
    <property type="entry name" value="Rhs_assc_core"/>
</dbReference>
<dbReference type="InterPro" id="IPR056823">
    <property type="entry name" value="TEN-like_YD-shell"/>
</dbReference>
<feature type="region of interest" description="Disordered" evidence="2">
    <location>
        <begin position="1666"/>
        <end position="1687"/>
    </location>
</feature>
<dbReference type="PANTHER" id="PTHR32305:SF17">
    <property type="entry name" value="TRNA NUCLEASE WAPA"/>
    <property type="match status" value="1"/>
</dbReference>
<dbReference type="NCBIfam" id="TIGR01643">
    <property type="entry name" value="YD_repeat_2x"/>
    <property type="match status" value="2"/>
</dbReference>
<dbReference type="InterPro" id="IPR050708">
    <property type="entry name" value="T6SS_VgrG/RHS"/>
</dbReference>
<keyword evidence="1" id="KW-0677">Repeat</keyword>
<keyword evidence="5" id="KW-1185">Reference proteome</keyword>
<evidence type="ECO:0000256" key="1">
    <source>
        <dbReference type="ARBA" id="ARBA00022737"/>
    </source>
</evidence>
<evidence type="ECO:0000259" key="3">
    <source>
        <dbReference type="SMART" id="SM00306"/>
    </source>
</evidence>
<sequence length="2171" mass="234240">MTGQETTPIAPDEAAKRALTGAPAATWPSAGEGAAELSEGGSAEFRAGDLPVRVEGRTGDVRVRLLDRAEADKAGVSGPLLRVSGAEGPVTVAIDYSGFRHAFGGDWASRLTVVQLPDHTPVESHNDSTLGRLTASFSLPGESGRTFAGSAAPGGEILLAVTSSGTSADGQGDYAATPLKPSATWQVSQQTGDFSWSYPIKVPPVPGGLAPSVALGYSSSTVDGHMASTNNQPSWLGEGWESWSGYIERSFMSCADNTDEPAKKTLDKCWFDDNATLMLNGSGGKLVHNEDPANDYWRLKNDDRSKIERLTGATNGDVDGEYWRITKSDGTKYYFGLNRLDGWSAGKPETKSTWTVPVFGRLSGQPCYNATFKDAWCTRAWRWNLDYVVDARGNSMTYYYDTETNNYGRNRNETASQYVRGGTLNRIEYGTRAGQEYAGEPPAKVTFDTAERCAPNTGCSQATATDFPDVPLDQKCDATTCPDKLSPTFWTTKKLTKIVTKARVGSGWQDVDSWSFNHSFPETGDSSSAALWLTGIVHKGHVGGEITLPEVTFDGKRLANRVGSPTAGWGGYLPLYKYRLTKIYSEAGGLVALDYFDGDCDRAALPAADDTNGTRCFPVKWAPPDHSEIDDWFHKYPVREVVETDRVGGAPDQVTSYEYVGTPAWHYTDDPIIPEERRSWSEWRGYQKVRTTKGNTQTERLYYRGMFGDKKAAGGTRTDKVIDSQLGEADDIPAAQGFQREEILKSGPGGATLLTTITTPWTRGPTAKRGPIEAYMTRPASTRTITTLAAGGTRSTKAVNVYNDDGVAIKFDEFGDESTPNDDMCTETTHASNTTAWILDLVVEVKKYGAACGGVYVIPAGIIGYSRNYYDGSTTLGTVPGAGAVTKSEEVAEYSLGVPQFKQVSRAEYDNYGRVTKSWDALDRKSETTYTHTNGLLTTQSVTNPKNFTASTTFNAAWGSPTVKTDANNGTTRLGYDALGRLKTVRMPGRGDNETPNIEYGYTIRKDAVSSVSTTTLNAHDAQSTSYAIYDGLLRPRQTQSPAPYVGRQISDTFYDSRGLVGRTATLYYDDDAGPGPELVTVPAGNQPDLPSQTLTTYDALARPLTQTFRGLGQDKWTTTKVYGGDRVMTTPPAGGTATTVLTDAQGRTTELWQHKAATPTGDKDVTRYEYSRDGKLLKLIDPAGNFWRNTYDLRDRVVTVEDPDRGLTTNTYDDAGQLLTTKDSRNRTVRFEYDELGRKTASYEGTTKLSDWTYDTLRKGDLRKSTRYVGGNAYSSEVTAYDGSGRPTGQKVTIPTAEGSLAGSYETTTGYGHDGSVVSVALPAAGNLAAETLQYTYLTTGEQESLGGTTDYVPEVTYNEYSQVSQIMLNAGVSQGSKWVQLNRGYEADTRRLSDSTVVRHVTGNGVASRSKYFYDPAGNITSVVEAPTNFTTDASGTITSLPNGLPSSVDYQCFKYDHVQQLKEAWAGTSKCAANPSLQVVGGPAGYWQSFTYDAAGNRATDTEHTAAGDTVSTYALPQSGGHLLQSVTSNGPSGQQLQTFEYDQTGNTKKRMANGVTHDLVWDAEGKLTSDTASGQTTSFVYDAEGSRLLRKVPGEVTLYLAGQEIKLTTSTNQKSGTRWYSIAGTTVAARTSSSLTWLAGDHQGTNQVSLNSANLAVTQRRQTPFGESRGTAPASWPDDKGFVGGTNDTTTGLVHLGAREYDAGIGRFISADPIMDLTDPQQINGYAYGNSSPITFSDPTGLKRCGVDGDGCGSVPNRDSYGDRGSTGETAYEYHQRTENEKKNAYAAAGVSEQDIIDAEQVEKQNWLDIALEAGGEILKEVLGINDIQSCFGEGDLGACASMILGAIPWGKILKAPKIVKAIDNAIGAVKSFMKRQDWAKNVLGRGRAALAKITGGGCKNSFTPDTEILLADGTRKALKDVDVGDKVKATDPETGKTEAKTVANVIVGNGKKYMVDVTVEVDGVRSTISATGNHPFWRTDEDRWVRADELKPGALLETAEGRQVDIVEVRPWSAVRQVFNLTVEGIHTYYALTGVTPVLVHNTSCDISKAAAELPTDYPRRTTGILDVGNEQIPLSSGPGGPSEELASLPGRTKQNSDHVETHAAAILRSNPVIRKAVLYVSNSKGQMCPGPNGCAANIEDMLPEGVEMWVYMNGLPFGKFIGNAS</sequence>
<feature type="domain" description="Hint" evidence="3">
    <location>
        <begin position="1904"/>
        <end position="2005"/>
    </location>
</feature>
<evidence type="ECO:0000313" key="4">
    <source>
        <dbReference type="EMBL" id="MBB4968900.1"/>
    </source>
</evidence>
<dbReference type="SUPFAM" id="SSF51294">
    <property type="entry name" value="Hedgehog/intein (Hint) domain"/>
    <property type="match status" value="1"/>
</dbReference>
<feature type="region of interest" description="Disordered" evidence="2">
    <location>
        <begin position="2078"/>
        <end position="2100"/>
    </location>
</feature>
<dbReference type="SMART" id="SM00306">
    <property type="entry name" value="HintN"/>
    <property type="match status" value="1"/>
</dbReference>
<dbReference type="Proteomes" id="UP000542674">
    <property type="component" value="Unassembled WGS sequence"/>
</dbReference>
<reference evidence="4 5" key="1">
    <citation type="submission" date="2020-08" db="EMBL/GenBank/DDBJ databases">
        <title>Sequencing the genomes of 1000 actinobacteria strains.</title>
        <authorList>
            <person name="Klenk H.-P."/>
        </authorList>
    </citation>
    <scope>NUCLEOTIDE SEQUENCE [LARGE SCALE GENOMIC DNA]</scope>
    <source>
        <strain evidence="4 5">DSM 45084</strain>
    </source>
</reference>
<dbReference type="InterPro" id="IPR036844">
    <property type="entry name" value="Hint_dom_sf"/>
</dbReference>
<protein>
    <submittedName>
        <fullName evidence="4">RHS repeat-associated protein</fullName>
    </submittedName>
</protein>
<name>A0A7W7WYY0_9PSEU</name>
<dbReference type="InterPro" id="IPR031325">
    <property type="entry name" value="RHS_repeat"/>
</dbReference>
<dbReference type="Pfam" id="PF25023">
    <property type="entry name" value="TEN_YD-shell"/>
    <property type="match status" value="1"/>
</dbReference>
<evidence type="ECO:0000313" key="5">
    <source>
        <dbReference type="Proteomes" id="UP000542674"/>
    </source>
</evidence>
<proteinExistence type="predicted"/>
<organism evidence="4 5">
    <name type="scientific">Saccharothrix violaceirubra</name>
    <dbReference type="NCBI Taxonomy" id="413306"/>
    <lineage>
        <taxon>Bacteria</taxon>
        <taxon>Bacillati</taxon>
        <taxon>Actinomycetota</taxon>
        <taxon>Actinomycetes</taxon>
        <taxon>Pseudonocardiales</taxon>
        <taxon>Pseudonocardiaceae</taxon>
        <taxon>Saccharothrix</taxon>
    </lineage>
</organism>